<organism evidence="3 4">
    <name type="scientific">Cinchona calisaya</name>
    <dbReference type="NCBI Taxonomy" id="153742"/>
    <lineage>
        <taxon>Eukaryota</taxon>
        <taxon>Viridiplantae</taxon>
        <taxon>Streptophyta</taxon>
        <taxon>Embryophyta</taxon>
        <taxon>Tracheophyta</taxon>
        <taxon>Spermatophyta</taxon>
        <taxon>Magnoliopsida</taxon>
        <taxon>eudicotyledons</taxon>
        <taxon>Gunneridae</taxon>
        <taxon>Pentapetalae</taxon>
        <taxon>asterids</taxon>
        <taxon>lamiids</taxon>
        <taxon>Gentianales</taxon>
        <taxon>Rubiaceae</taxon>
        <taxon>Cinchonoideae</taxon>
        <taxon>Cinchoneae</taxon>
        <taxon>Cinchona</taxon>
    </lineage>
</organism>
<dbReference type="SUPFAM" id="SSF46689">
    <property type="entry name" value="Homeodomain-like"/>
    <property type="match status" value="1"/>
</dbReference>
<dbReference type="InterPro" id="IPR017884">
    <property type="entry name" value="SANT_dom"/>
</dbReference>
<protein>
    <recommendedName>
        <fullName evidence="2">SANT domain-containing protein</fullName>
    </recommendedName>
</protein>
<dbReference type="PANTHER" id="PTHR22929:SF0">
    <property type="entry name" value="TRANSCRIPTION FACTOR TFIIIB COMPONENT B'' HOMOLOG"/>
    <property type="match status" value="1"/>
</dbReference>
<proteinExistence type="predicted"/>
<comment type="caution">
    <text evidence="3">The sequence shown here is derived from an EMBL/GenBank/DDBJ whole genome shotgun (WGS) entry which is preliminary data.</text>
</comment>
<dbReference type="EMBL" id="JBJUIK010000007">
    <property type="protein sequence ID" value="KAL3523145.1"/>
    <property type="molecule type" value="Genomic_DNA"/>
</dbReference>
<accession>A0ABD2ZUL3</accession>
<feature type="compositionally biased region" description="Basic and acidic residues" evidence="1">
    <location>
        <begin position="189"/>
        <end position="199"/>
    </location>
</feature>
<dbReference type="PROSITE" id="PS51293">
    <property type="entry name" value="SANT"/>
    <property type="match status" value="1"/>
</dbReference>
<feature type="domain" description="SANT" evidence="2">
    <location>
        <begin position="220"/>
        <end position="264"/>
    </location>
</feature>
<dbReference type="InterPro" id="IPR001005">
    <property type="entry name" value="SANT/Myb"/>
</dbReference>
<dbReference type="AlphaFoldDB" id="A0ABD2ZUL3"/>
<keyword evidence="4" id="KW-1185">Reference proteome</keyword>
<feature type="region of interest" description="Disordered" evidence="1">
    <location>
        <begin position="183"/>
        <end position="202"/>
    </location>
</feature>
<dbReference type="InterPro" id="IPR039467">
    <property type="entry name" value="TFIIIB_B''_Myb"/>
</dbReference>
<feature type="region of interest" description="Disordered" evidence="1">
    <location>
        <begin position="30"/>
        <end position="98"/>
    </location>
</feature>
<evidence type="ECO:0000313" key="3">
    <source>
        <dbReference type="EMBL" id="KAL3523145.1"/>
    </source>
</evidence>
<dbReference type="Gene3D" id="1.10.10.60">
    <property type="entry name" value="Homeodomain-like"/>
    <property type="match status" value="1"/>
</dbReference>
<evidence type="ECO:0000259" key="2">
    <source>
        <dbReference type="PROSITE" id="PS51293"/>
    </source>
</evidence>
<dbReference type="InterPro" id="IPR009057">
    <property type="entry name" value="Homeodomain-like_sf"/>
</dbReference>
<dbReference type="CDD" id="cd00167">
    <property type="entry name" value="SANT"/>
    <property type="match status" value="1"/>
</dbReference>
<evidence type="ECO:0000313" key="4">
    <source>
        <dbReference type="Proteomes" id="UP001630127"/>
    </source>
</evidence>
<dbReference type="Proteomes" id="UP001630127">
    <property type="component" value="Unassembled WGS sequence"/>
</dbReference>
<evidence type="ECO:0000256" key="1">
    <source>
        <dbReference type="SAM" id="MobiDB-lite"/>
    </source>
</evidence>
<name>A0ABD2ZUL3_9GENT</name>
<reference evidence="3 4" key="1">
    <citation type="submission" date="2024-11" db="EMBL/GenBank/DDBJ databases">
        <title>A near-complete genome assembly of Cinchona calisaya.</title>
        <authorList>
            <person name="Lian D.C."/>
            <person name="Zhao X.W."/>
            <person name="Wei L."/>
        </authorList>
    </citation>
    <scope>NUCLEOTIDE SEQUENCE [LARGE SCALE GENOMIC DNA]</scope>
    <source>
        <tissue evidence="3">Nenye</tissue>
    </source>
</reference>
<sequence length="342" mass="39233">MASTSSETEIACISPGKCKKHVNAHKLVDDPDDEYLDNGDCPADSHSNSVVNEDDNRGKEFQLEDESQTKKVQKKSKKYVDDKGRSVRKRKKDTEASEKAAKAALKKFSHSIRRRRVDKALLETPEDEIDFQKVPLRDLILLKKEATTSQASLPNQNTGNYAAHDNEDGAVNAFERYGEDEACAAEQGGEAKDEQESPRVQESSSYFNYHTYMDKTPIARWSKQDTELFFKAVQQFGTDLSMMQQLFPGKTRRQVKLKYKKEERHHPLRLHEALSNHAKDHSHFELVIERLKQIAAEEMQNFSEADSISLSGEDEPEETPEMNAIIWFLLVLYFWFTLSFSF</sequence>
<dbReference type="PANTHER" id="PTHR22929">
    <property type="entry name" value="RNA POLYMERASE III TRANSCRIPTION INITIATION FACTOR B"/>
    <property type="match status" value="1"/>
</dbReference>
<dbReference type="SMART" id="SM00717">
    <property type="entry name" value="SANT"/>
    <property type="match status" value="1"/>
</dbReference>
<gene>
    <name evidence="3" type="ORF">ACH5RR_015979</name>
</gene>
<dbReference type="Pfam" id="PF15963">
    <property type="entry name" value="Myb_DNA-bind_7"/>
    <property type="match status" value="1"/>
</dbReference>